<dbReference type="GO" id="GO:0016787">
    <property type="term" value="F:hydrolase activity"/>
    <property type="evidence" value="ECO:0007669"/>
    <property type="project" value="UniProtKB-KW"/>
</dbReference>
<sequence>MIETLPFTRAALHAAYREGVTPADVVAETYRRIAAADDPAIFICLRDIAEVQAEAAALPGDPATHPLWGLPFVVKDNIDVGGMTTTAACPAYAYEAERDAFVVARLRVAGALLIGKTNLDQFATGLVGVRSPYGVPRNALDPEIVPGGSSSGSAVAVGLGLAAFSLGTDTAGSGRVPAALNGIVGLKPSLGALSATGVVPACRTLDTISVFAASVADAYAAYDIACAYDPADAFSREIVAGAPGPVPAGLRIGVPSRETRKFFGDEAQAAMFEAALARLAGQGAVIREIDFTPFYDVAEMLYEGAWVAERYAVVEALMEADPEALLPTTAGIIGAARRLSAADAFRGMYRLKDLARTAGAALGALDLLCVPSIPTFYTRADLEADPVTPNSNLGTYTNFVNLLDLCAIAVPTEPRADGRPGSVTLIAPSGQDALAASVAQLFEAAPALPLGPRPAPETFRIAVCGAHMRGLPLNHELTSRGARFLQTARTAPQYRLYALAGGPPARPGLLRIEKGAAIDLEIWALPETALGGFLAGVPAPLTIGTITLENGAEVHGFLVEAAGVQGAEDITHLGGWRRFLEGRAGVAAP</sequence>
<dbReference type="Gene3D" id="3.10.490.10">
    <property type="entry name" value="Gamma-glutamyl cyclotransferase-like"/>
    <property type="match status" value="1"/>
</dbReference>
<dbReference type="InterPro" id="IPR014085">
    <property type="entry name" value="Allophanate_hydrolase"/>
</dbReference>
<evidence type="ECO:0000259" key="1">
    <source>
        <dbReference type="Pfam" id="PF01425"/>
    </source>
</evidence>
<proteinExistence type="predicted"/>
<dbReference type="RefSeq" id="WP_285673297.1">
    <property type="nucleotide sequence ID" value="NZ_BSYI01000033.1"/>
</dbReference>
<keyword evidence="3" id="KW-0378">Hydrolase</keyword>
<evidence type="ECO:0000259" key="2">
    <source>
        <dbReference type="Pfam" id="PF21986"/>
    </source>
</evidence>
<dbReference type="InterPro" id="IPR023631">
    <property type="entry name" value="Amidase_dom"/>
</dbReference>
<gene>
    <name evidence="3" type="primary">atzF</name>
    <name evidence="3" type="ORF">LNKW23_35040</name>
</gene>
<comment type="caution">
    <text evidence="3">The sequence shown here is derived from an EMBL/GenBank/DDBJ whole genome shotgun (WGS) entry which is preliminary data.</text>
</comment>
<dbReference type="NCBIfam" id="TIGR02713">
    <property type="entry name" value="allophanate_hyd"/>
    <property type="match status" value="1"/>
</dbReference>
<organism evidence="3 4">
    <name type="scientific">Paralimibaculum aggregatum</name>
    <dbReference type="NCBI Taxonomy" id="3036245"/>
    <lineage>
        <taxon>Bacteria</taxon>
        <taxon>Pseudomonadati</taxon>
        <taxon>Pseudomonadota</taxon>
        <taxon>Alphaproteobacteria</taxon>
        <taxon>Rhodobacterales</taxon>
        <taxon>Paracoccaceae</taxon>
        <taxon>Paralimibaculum</taxon>
    </lineage>
</organism>
<reference evidence="3 4" key="1">
    <citation type="submission" date="2023-04" db="EMBL/GenBank/DDBJ databases">
        <title>Marinoamorphus aggregata gen. nov., sp. Nov., isolate from tissue of brittle star Ophioplocus japonicus.</title>
        <authorList>
            <person name="Kawano K."/>
            <person name="Sawayama S."/>
            <person name="Nakagawa S."/>
        </authorList>
    </citation>
    <scope>NUCLEOTIDE SEQUENCE [LARGE SCALE GENOMIC DNA]</scope>
    <source>
        <strain evidence="3 4">NKW23</strain>
    </source>
</reference>
<dbReference type="InterPro" id="IPR000120">
    <property type="entry name" value="Amidase"/>
</dbReference>
<dbReference type="SUPFAM" id="SSF75304">
    <property type="entry name" value="Amidase signature (AS) enzymes"/>
    <property type="match status" value="1"/>
</dbReference>
<dbReference type="Proteomes" id="UP001239909">
    <property type="component" value="Unassembled WGS sequence"/>
</dbReference>
<dbReference type="Gene3D" id="3.90.1300.10">
    <property type="entry name" value="Amidase signature (AS) domain"/>
    <property type="match status" value="1"/>
</dbReference>
<dbReference type="PANTHER" id="PTHR11895:SF169">
    <property type="entry name" value="GLUTAMYL-TRNA(GLN) AMIDOTRANSFERASE"/>
    <property type="match status" value="1"/>
</dbReference>
<dbReference type="EMBL" id="BSYI01000033">
    <property type="protein sequence ID" value="GMG84289.1"/>
    <property type="molecule type" value="Genomic_DNA"/>
</dbReference>
<feature type="domain" description="Allophanate hydrolase C-terminal" evidence="2">
    <location>
        <begin position="460"/>
        <end position="580"/>
    </location>
</feature>
<evidence type="ECO:0000313" key="3">
    <source>
        <dbReference type="EMBL" id="GMG84289.1"/>
    </source>
</evidence>
<evidence type="ECO:0000313" key="4">
    <source>
        <dbReference type="Proteomes" id="UP001239909"/>
    </source>
</evidence>
<dbReference type="Pfam" id="PF01425">
    <property type="entry name" value="Amidase"/>
    <property type="match status" value="1"/>
</dbReference>
<dbReference type="Gene3D" id="1.20.58.1700">
    <property type="match status" value="1"/>
</dbReference>
<keyword evidence="4" id="KW-1185">Reference proteome</keyword>
<dbReference type="PANTHER" id="PTHR11895">
    <property type="entry name" value="TRANSAMIDASE"/>
    <property type="match status" value="1"/>
</dbReference>
<dbReference type="Pfam" id="PF21986">
    <property type="entry name" value="AH_C"/>
    <property type="match status" value="1"/>
</dbReference>
<protein>
    <submittedName>
        <fullName evidence="3">Allophanate hydrolase</fullName>
    </submittedName>
</protein>
<feature type="domain" description="Amidase" evidence="1">
    <location>
        <begin position="24"/>
        <end position="433"/>
    </location>
</feature>
<dbReference type="InterPro" id="IPR036928">
    <property type="entry name" value="AS_sf"/>
</dbReference>
<accession>A0ABQ6LM48</accession>
<dbReference type="NCBIfam" id="NF006043">
    <property type="entry name" value="PRK08186.1"/>
    <property type="match status" value="1"/>
</dbReference>
<dbReference type="InterPro" id="IPR053844">
    <property type="entry name" value="AH_C"/>
</dbReference>
<name>A0ABQ6LM48_9RHOB</name>